<dbReference type="EMBL" id="JBHPBY010000363">
    <property type="protein sequence ID" value="MFC1852761.1"/>
    <property type="molecule type" value="Genomic_DNA"/>
</dbReference>
<evidence type="ECO:0000313" key="2">
    <source>
        <dbReference type="EMBL" id="MFC1852761.1"/>
    </source>
</evidence>
<dbReference type="SUPFAM" id="SSF56059">
    <property type="entry name" value="Glutathione synthetase ATP-binding domain-like"/>
    <property type="match status" value="1"/>
</dbReference>
<gene>
    <name evidence="2" type="ORF">ACFL27_21400</name>
</gene>
<dbReference type="InterPro" id="IPR002192">
    <property type="entry name" value="PPDK_AMP/ATP-bd"/>
</dbReference>
<name>A0ABV6Z2U6_UNCC1</name>
<comment type="caution">
    <text evidence="2">The sequence shown here is derived from an EMBL/GenBank/DDBJ whole genome shotgun (WGS) entry which is preliminary data.</text>
</comment>
<dbReference type="Proteomes" id="UP001594351">
    <property type="component" value="Unassembled WGS sequence"/>
</dbReference>
<sequence length="584" mass="65246">MVVEKNEKSDVVTFPQFERSFFDADETFTVIGPGEIGGKAHGLAFAKELLHRQFPFGNFPHIRVTIPKLTVITTHFFDIFMAENNLYEYALSASRDERIARAFQQADLPADLVGDLWALISEVNAPLAIRSSSLLEDAKHEPFAGIYCTKMIPNNQPDTATRFRLLTEAIKFVYASTFFSSAKDYLNATQHRVEDEKMAVIIQEVVGRKYGTRCYPNISGVARSYNYYPYGHAKPEDGIVNLALGLGKTIVDGGTTWAYSPKFPKANPPYSSLQQLMKETQSTFWAVNMGKPPAFDPLKETEYLEQVTLREAEHDGTLTHIASTYSAQSDSLMSGVGRSGPRLITFGPVLRTDIFPLNAVIQQLLIIGAESLQSGIEIEFAINLGDRAEKTQFGFLQIRPMVIPGDVVSVTDQELTGDRVLVSSKKVLGNGSISHIRDIVYVKPDRFNPVNILQIASELADINRDLVESKKQFLLIGFGRWGSSDHWLGIPVTWNQINGAKVIVEAKLKDIHIDLSQGSHFFHNLTSFQVSYFSTPNCEQAIDWSWLNKQAVVKETLYVRHVRSPSCLTIKVDGITGRGVIYHE</sequence>
<keyword evidence="3" id="KW-1185">Reference proteome</keyword>
<protein>
    <submittedName>
        <fullName evidence="2">PEP/pyruvate-binding domain-containing protein</fullName>
    </submittedName>
</protein>
<dbReference type="Gene3D" id="3.30.1490.20">
    <property type="entry name" value="ATP-grasp fold, A domain"/>
    <property type="match status" value="1"/>
</dbReference>
<dbReference type="Pfam" id="PF01326">
    <property type="entry name" value="PPDK_N"/>
    <property type="match status" value="1"/>
</dbReference>
<organism evidence="2 3">
    <name type="scientific">candidate division CSSED10-310 bacterium</name>
    <dbReference type="NCBI Taxonomy" id="2855610"/>
    <lineage>
        <taxon>Bacteria</taxon>
        <taxon>Bacteria division CSSED10-310</taxon>
    </lineage>
</organism>
<reference evidence="2 3" key="1">
    <citation type="submission" date="2024-09" db="EMBL/GenBank/DDBJ databases">
        <title>Laminarin stimulates single cell rates of sulfate reduction while oxygen inhibits transcriptomic activity in coastal marine sediment.</title>
        <authorList>
            <person name="Lindsay M."/>
            <person name="Orcutt B."/>
            <person name="Emerson D."/>
            <person name="Stepanauskas R."/>
            <person name="D'Angelo T."/>
        </authorList>
    </citation>
    <scope>NUCLEOTIDE SEQUENCE [LARGE SCALE GENOMIC DNA]</scope>
    <source>
        <strain evidence="2">SAG AM-311-K15</strain>
    </source>
</reference>
<evidence type="ECO:0000313" key="3">
    <source>
        <dbReference type="Proteomes" id="UP001594351"/>
    </source>
</evidence>
<feature type="domain" description="Pyruvate phosphate dikinase AMP/ATP-binding" evidence="1">
    <location>
        <begin position="35"/>
        <end position="401"/>
    </location>
</feature>
<dbReference type="InterPro" id="IPR013815">
    <property type="entry name" value="ATP_grasp_subdomain_1"/>
</dbReference>
<accession>A0ABV6Z2U6</accession>
<proteinExistence type="predicted"/>
<evidence type="ECO:0000259" key="1">
    <source>
        <dbReference type="Pfam" id="PF01326"/>
    </source>
</evidence>